<dbReference type="Proteomes" id="UP000006727">
    <property type="component" value="Chromosome 8"/>
</dbReference>
<evidence type="ECO:0000313" key="2">
    <source>
        <dbReference type="EnsemblPlants" id="Pp3c8_17200V3.2"/>
    </source>
</evidence>
<gene>
    <name evidence="2" type="primary">LOC112285865</name>
</gene>
<reference evidence="2 3" key="1">
    <citation type="journal article" date="2008" name="Science">
        <title>The Physcomitrella genome reveals evolutionary insights into the conquest of land by plants.</title>
        <authorList>
            <person name="Rensing S."/>
            <person name="Lang D."/>
            <person name="Zimmer A."/>
            <person name="Terry A."/>
            <person name="Salamov A."/>
            <person name="Shapiro H."/>
            <person name="Nishiyama T."/>
            <person name="Perroud P.-F."/>
            <person name="Lindquist E."/>
            <person name="Kamisugi Y."/>
            <person name="Tanahashi T."/>
            <person name="Sakakibara K."/>
            <person name="Fujita T."/>
            <person name="Oishi K."/>
            <person name="Shin-I T."/>
            <person name="Kuroki Y."/>
            <person name="Toyoda A."/>
            <person name="Suzuki Y."/>
            <person name="Hashimoto A."/>
            <person name="Yamaguchi K."/>
            <person name="Sugano A."/>
            <person name="Kohara Y."/>
            <person name="Fujiyama A."/>
            <person name="Anterola A."/>
            <person name="Aoki S."/>
            <person name="Ashton N."/>
            <person name="Barbazuk W.B."/>
            <person name="Barker E."/>
            <person name="Bennetzen J."/>
            <person name="Bezanilla M."/>
            <person name="Blankenship R."/>
            <person name="Cho S.H."/>
            <person name="Dutcher S."/>
            <person name="Estelle M."/>
            <person name="Fawcett J.A."/>
            <person name="Gundlach H."/>
            <person name="Hanada K."/>
            <person name="Heyl A."/>
            <person name="Hicks K.A."/>
            <person name="Hugh J."/>
            <person name="Lohr M."/>
            <person name="Mayer K."/>
            <person name="Melkozernov A."/>
            <person name="Murata T."/>
            <person name="Nelson D."/>
            <person name="Pils B."/>
            <person name="Prigge M."/>
            <person name="Reiss B."/>
            <person name="Renner T."/>
            <person name="Rombauts S."/>
            <person name="Rushton P."/>
            <person name="Sanderfoot A."/>
            <person name="Schween G."/>
            <person name="Shiu S.-H."/>
            <person name="Stueber K."/>
            <person name="Theodoulou F.L."/>
            <person name="Tu H."/>
            <person name="Van de Peer Y."/>
            <person name="Verrier P.J."/>
            <person name="Waters E."/>
            <person name="Wood A."/>
            <person name="Yang L."/>
            <person name="Cove D."/>
            <person name="Cuming A."/>
            <person name="Hasebe M."/>
            <person name="Lucas S."/>
            <person name="Mishler D.B."/>
            <person name="Reski R."/>
            <person name="Grigoriev I."/>
            <person name="Quatrano R.S."/>
            <person name="Boore J.L."/>
        </authorList>
    </citation>
    <scope>NUCLEOTIDE SEQUENCE [LARGE SCALE GENOMIC DNA]</scope>
    <source>
        <strain evidence="2 3">cv. Gransden 2004</strain>
    </source>
</reference>
<sequence>MLSGMVQFPVLVPPTVDQSDDWLIAHDSETQLAQEEQELEEKVTITHGHVYCHLIPTRSQMSAPPWAEIRTTNQDVNPLGKSTLENHEEDYVDAEDEDADNGEEGSEVEEFEQEAN</sequence>
<feature type="region of interest" description="Disordered" evidence="1">
    <location>
        <begin position="71"/>
        <end position="116"/>
    </location>
</feature>
<dbReference type="Gramene" id="Pp3c8_17200V3.2">
    <property type="protein sequence ID" value="Pp3c8_17200V3.2"/>
    <property type="gene ID" value="Pp3c8_17200"/>
</dbReference>
<feature type="compositionally biased region" description="Acidic residues" evidence="1">
    <location>
        <begin position="87"/>
        <end position="116"/>
    </location>
</feature>
<name>A0A7I4ECU7_PHYPA</name>
<evidence type="ECO:0000313" key="3">
    <source>
        <dbReference type="Proteomes" id="UP000006727"/>
    </source>
</evidence>
<dbReference type="AlphaFoldDB" id="A0A7I4ECU7"/>
<keyword evidence="3" id="KW-1185">Reference proteome</keyword>
<reference evidence="2" key="3">
    <citation type="submission" date="2020-12" db="UniProtKB">
        <authorList>
            <consortium name="EnsemblPlants"/>
        </authorList>
    </citation>
    <scope>IDENTIFICATION</scope>
</reference>
<evidence type="ECO:0000256" key="1">
    <source>
        <dbReference type="SAM" id="MobiDB-lite"/>
    </source>
</evidence>
<proteinExistence type="predicted"/>
<protein>
    <submittedName>
        <fullName evidence="2">Uncharacterized protein</fullName>
    </submittedName>
</protein>
<dbReference type="Gramene" id="Pp3c8_17200V3.3">
    <property type="protein sequence ID" value="Pp3c8_17200V3.3"/>
    <property type="gene ID" value="Pp3c8_17200"/>
</dbReference>
<organism evidence="2 3">
    <name type="scientific">Physcomitrium patens</name>
    <name type="common">Spreading-leaved earth moss</name>
    <name type="synonym">Physcomitrella patens</name>
    <dbReference type="NCBI Taxonomy" id="3218"/>
    <lineage>
        <taxon>Eukaryota</taxon>
        <taxon>Viridiplantae</taxon>
        <taxon>Streptophyta</taxon>
        <taxon>Embryophyta</taxon>
        <taxon>Bryophyta</taxon>
        <taxon>Bryophytina</taxon>
        <taxon>Bryopsida</taxon>
        <taxon>Funariidae</taxon>
        <taxon>Funariales</taxon>
        <taxon>Funariaceae</taxon>
        <taxon>Physcomitrium</taxon>
    </lineage>
</organism>
<dbReference type="EnsemblPlants" id="Pp3c8_17200V3.2">
    <property type="protein sequence ID" value="Pp3c8_17200V3.2"/>
    <property type="gene ID" value="Pp3c8_17200"/>
</dbReference>
<dbReference type="EnsemblPlants" id="Pp3c8_17200V3.3">
    <property type="protein sequence ID" value="Pp3c8_17200V3.3"/>
    <property type="gene ID" value="Pp3c8_17200"/>
</dbReference>
<accession>A0A7I4ECU7</accession>
<reference evidence="2 3" key="2">
    <citation type="journal article" date="2018" name="Plant J.">
        <title>The Physcomitrella patens chromosome-scale assembly reveals moss genome structure and evolution.</title>
        <authorList>
            <person name="Lang D."/>
            <person name="Ullrich K.K."/>
            <person name="Murat F."/>
            <person name="Fuchs J."/>
            <person name="Jenkins J."/>
            <person name="Haas F.B."/>
            <person name="Piednoel M."/>
            <person name="Gundlach H."/>
            <person name="Van Bel M."/>
            <person name="Meyberg R."/>
            <person name="Vives C."/>
            <person name="Morata J."/>
            <person name="Symeonidi A."/>
            <person name="Hiss M."/>
            <person name="Muchero W."/>
            <person name="Kamisugi Y."/>
            <person name="Saleh O."/>
            <person name="Blanc G."/>
            <person name="Decker E.L."/>
            <person name="van Gessel N."/>
            <person name="Grimwood J."/>
            <person name="Hayes R.D."/>
            <person name="Graham S.W."/>
            <person name="Gunter L.E."/>
            <person name="McDaniel S.F."/>
            <person name="Hoernstein S.N.W."/>
            <person name="Larsson A."/>
            <person name="Li F.W."/>
            <person name="Perroud P.F."/>
            <person name="Phillips J."/>
            <person name="Ranjan P."/>
            <person name="Rokshar D.S."/>
            <person name="Rothfels C.J."/>
            <person name="Schneider L."/>
            <person name="Shu S."/>
            <person name="Stevenson D.W."/>
            <person name="Thummler F."/>
            <person name="Tillich M."/>
            <person name="Villarreal Aguilar J.C."/>
            <person name="Widiez T."/>
            <person name="Wong G.K."/>
            <person name="Wymore A."/>
            <person name="Zhang Y."/>
            <person name="Zimmer A.D."/>
            <person name="Quatrano R.S."/>
            <person name="Mayer K.F.X."/>
            <person name="Goodstein D."/>
            <person name="Casacuberta J.M."/>
            <person name="Vandepoele K."/>
            <person name="Reski R."/>
            <person name="Cuming A.C."/>
            <person name="Tuskan G.A."/>
            <person name="Maumus F."/>
            <person name="Salse J."/>
            <person name="Schmutz J."/>
            <person name="Rensing S.A."/>
        </authorList>
    </citation>
    <scope>NUCLEOTIDE SEQUENCE [LARGE SCALE GENOMIC DNA]</scope>
    <source>
        <strain evidence="2 3">cv. Gransden 2004</strain>
    </source>
</reference>
<dbReference type="EMBL" id="ABEU02000008">
    <property type="status" value="NOT_ANNOTATED_CDS"/>
    <property type="molecule type" value="Genomic_DNA"/>
</dbReference>